<gene>
    <name evidence="1" type="ORF">M9H77_27797</name>
</gene>
<organism evidence="1 2">
    <name type="scientific">Catharanthus roseus</name>
    <name type="common">Madagascar periwinkle</name>
    <name type="synonym">Vinca rosea</name>
    <dbReference type="NCBI Taxonomy" id="4058"/>
    <lineage>
        <taxon>Eukaryota</taxon>
        <taxon>Viridiplantae</taxon>
        <taxon>Streptophyta</taxon>
        <taxon>Embryophyta</taxon>
        <taxon>Tracheophyta</taxon>
        <taxon>Spermatophyta</taxon>
        <taxon>Magnoliopsida</taxon>
        <taxon>eudicotyledons</taxon>
        <taxon>Gunneridae</taxon>
        <taxon>Pentapetalae</taxon>
        <taxon>asterids</taxon>
        <taxon>lamiids</taxon>
        <taxon>Gentianales</taxon>
        <taxon>Apocynaceae</taxon>
        <taxon>Rauvolfioideae</taxon>
        <taxon>Vinceae</taxon>
        <taxon>Catharanthinae</taxon>
        <taxon>Catharanthus</taxon>
    </lineage>
</organism>
<name>A0ACC0ADW9_CATRO</name>
<proteinExistence type="predicted"/>
<accession>A0ACC0ADW9</accession>
<sequence length="294" mass="32397">MKESNPRTVYEWLHYRTSILPDYCDRKYLRADGTLNVEAFVGQEKRFESALQQLRGVNLDISHEANQIRDSMEASKHHSKLNFLELFDGKYTPAMMLAVGSTILVQFGGAYAIGSYASSIFEGGGCSAKVGSTALSINQLIFAIAGVVLTDKWGRRPLWLISAAGTCFGNILIALAFLLKEFHESKEISAALVLLGMLIFSATFTTGMSGSQWIILSEILPVNVKALAGSLITLLNWFLSWITTFTFNFAFRWSATGTFSIFASVCATTFVFVAKILPETKGRTLEEIEASLSH</sequence>
<evidence type="ECO:0000313" key="1">
    <source>
        <dbReference type="EMBL" id="KAI5659004.1"/>
    </source>
</evidence>
<keyword evidence="2" id="KW-1185">Reference proteome</keyword>
<reference evidence="2" key="1">
    <citation type="journal article" date="2023" name="Nat. Plants">
        <title>Single-cell RNA sequencing provides a high-resolution roadmap for understanding the multicellular compartmentation of specialized metabolism.</title>
        <authorList>
            <person name="Sun S."/>
            <person name="Shen X."/>
            <person name="Li Y."/>
            <person name="Li Y."/>
            <person name="Wang S."/>
            <person name="Li R."/>
            <person name="Zhang H."/>
            <person name="Shen G."/>
            <person name="Guo B."/>
            <person name="Wei J."/>
            <person name="Xu J."/>
            <person name="St-Pierre B."/>
            <person name="Chen S."/>
            <person name="Sun C."/>
        </authorList>
    </citation>
    <scope>NUCLEOTIDE SEQUENCE [LARGE SCALE GENOMIC DNA]</scope>
</reference>
<evidence type="ECO:0000313" key="2">
    <source>
        <dbReference type="Proteomes" id="UP001060085"/>
    </source>
</evidence>
<dbReference type="Proteomes" id="UP001060085">
    <property type="component" value="Linkage Group LG06"/>
</dbReference>
<dbReference type="EMBL" id="CM044706">
    <property type="protein sequence ID" value="KAI5659004.1"/>
    <property type="molecule type" value="Genomic_DNA"/>
</dbReference>
<comment type="caution">
    <text evidence="1">The sequence shown here is derived from an EMBL/GenBank/DDBJ whole genome shotgun (WGS) entry which is preliminary data.</text>
</comment>
<protein>
    <submittedName>
        <fullName evidence="1">Uncharacterized protein</fullName>
    </submittedName>
</protein>